<keyword evidence="3" id="KW-1185">Reference proteome</keyword>
<dbReference type="Proteomes" id="UP001501599">
    <property type="component" value="Unassembled WGS sequence"/>
</dbReference>
<evidence type="ECO:0000256" key="1">
    <source>
        <dbReference type="SAM" id="MobiDB-lite"/>
    </source>
</evidence>
<reference evidence="2 3" key="1">
    <citation type="journal article" date="2019" name="Int. J. Syst. Evol. Microbiol.">
        <title>The Global Catalogue of Microorganisms (GCM) 10K type strain sequencing project: providing services to taxonomists for standard genome sequencing and annotation.</title>
        <authorList>
            <consortium name="The Broad Institute Genomics Platform"/>
            <consortium name="The Broad Institute Genome Sequencing Center for Infectious Disease"/>
            <person name="Wu L."/>
            <person name="Ma J."/>
        </authorList>
    </citation>
    <scope>NUCLEOTIDE SEQUENCE [LARGE SCALE GENOMIC DNA]</scope>
    <source>
        <strain evidence="2 3">JCM 16026</strain>
    </source>
</reference>
<proteinExistence type="predicted"/>
<organism evidence="2 3">
    <name type="scientific">Agrococcus versicolor</name>
    <dbReference type="NCBI Taxonomy" id="501482"/>
    <lineage>
        <taxon>Bacteria</taxon>
        <taxon>Bacillati</taxon>
        <taxon>Actinomycetota</taxon>
        <taxon>Actinomycetes</taxon>
        <taxon>Micrococcales</taxon>
        <taxon>Microbacteriaceae</taxon>
        <taxon>Agrococcus</taxon>
    </lineage>
</organism>
<dbReference type="RefSeq" id="WP_344344081.1">
    <property type="nucleotide sequence ID" value="NZ_BAAAQT010000008.1"/>
</dbReference>
<dbReference type="EMBL" id="BAAAQT010000008">
    <property type="protein sequence ID" value="GAA2175307.1"/>
    <property type="molecule type" value="Genomic_DNA"/>
</dbReference>
<sequence length="287" mass="28946">MSRPNGPEMDPEFAQRMRRGLASMAPREVARTRRIRRRVAGGALGALAIAVVTVLGVQTLGAGDGAGVEAGPTPSPSVVPTPTPSPEPTPEPTPSPPTTPEPEPAPTPPPGFEGVAAGVPVVTEVGRGGRGDTGAAGGGPVDVYDIYVLCDGAGSVQTPLEPVDCTQEAQSTVVAQMRVATDAGSGSQVVLSDDFTGVVRVVAAGGAPSGIGVGGVASVTAECPNVTAVGGIPFDCSWGGVDADGDYYALELSAWGIPYGPDRLVPSVELFGYDMSTTLRFVLDPSR</sequence>
<feature type="region of interest" description="Disordered" evidence="1">
    <location>
        <begin position="66"/>
        <end position="116"/>
    </location>
</feature>
<evidence type="ECO:0000313" key="3">
    <source>
        <dbReference type="Proteomes" id="UP001501599"/>
    </source>
</evidence>
<comment type="caution">
    <text evidence="2">The sequence shown here is derived from an EMBL/GenBank/DDBJ whole genome shotgun (WGS) entry which is preliminary data.</text>
</comment>
<gene>
    <name evidence="2" type="ORF">GCM10009846_24640</name>
</gene>
<evidence type="ECO:0000313" key="2">
    <source>
        <dbReference type="EMBL" id="GAA2175307.1"/>
    </source>
</evidence>
<name>A0ABN3AV68_9MICO</name>
<accession>A0ABN3AV68</accession>
<feature type="region of interest" description="Disordered" evidence="1">
    <location>
        <begin position="1"/>
        <end position="32"/>
    </location>
</feature>
<feature type="compositionally biased region" description="Pro residues" evidence="1">
    <location>
        <begin position="73"/>
        <end position="111"/>
    </location>
</feature>
<protein>
    <submittedName>
        <fullName evidence="2">Uncharacterized protein</fullName>
    </submittedName>
</protein>